<evidence type="ECO:0000313" key="3">
    <source>
        <dbReference type="Proteomes" id="UP001151760"/>
    </source>
</evidence>
<comment type="caution">
    <text evidence="2">The sequence shown here is derived from an EMBL/GenBank/DDBJ whole genome shotgun (WGS) entry which is preliminary data.</text>
</comment>
<proteinExistence type="predicted"/>
<name>A0ABQ5I3N8_9ASTR</name>
<gene>
    <name evidence="2" type="ORF">Tco_1090196</name>
</gene>
<reference evidence="2" key="2">
    <citation type="submission" date="2022-01" db="EMBL/GenBank/DDBJ databases">
        <authorList>
            <person name="Yamashiro T."/>
            <person name="Shiraishi A."/>
            <person name="Satake H."/>
            <person name="Nakayama K."/>
        </authorList>
    </citation>
    <scope>NUCLEOTIDE SEQUENCE</scope>
</reference>
<feature type="region of interest" description="Disordered" evidence="1">
    <location>
        <begin position="16"/>
        <end position="37"/>
    </location>
</feature>
<organism evidence="2 3">
    <name type="scientific">Tanacetum coccineum</name>
    <dbReference type="NCBI Taxonomy" id="301880"/>
    <lineage>
        <taxon>Eukaryota</taxon>
        <taxon>Viridiplantae</taxon>
        <taxon>Streptophyta</taxon>
        <taxon>Embryophyta</taxon>
        <taxon>Tracheophyta</taxon>
        <taxon>Spermatophyta</taxon>
        <taxon>Magnoliopsida</taxon>
        <taxon>eudicotyledons</taxon>
        <taxon>Gunneridae</taxon>
        <taxon>Pentapetalae</taxon>
        <taxon>asterids</taxon>
        <taxon>campanulids</taxon>
        <taxon>Asterales</taxon>
        <taxon>Asteraceae</taxon>
        <taxon>Asteroideae</taxon>
        <taxon>Anthemideae</taxon>
        <taxon>Anthemidinae</taxon>
        <taxon>Tanacetum</taxon>
    </lineage>
</organism>
<sequence length="76" mass="8038">MAANNKTDRTLAVQTKPKAPMAMAAARGGGDGDEGGDDGVKVMRVVYGGEWVVCGAAMVRQRRCGCRRGWAARGRK</sequence>
<feature type="compositionally biased region" description="Low complexity" evidence="1">
    <location>
        <begin position="16"/>
        <end position="26"/>
    </location>
</feature>
<dbReference type="Proteomes" id="UP001151760">
    <property type="component" value="Unassembled WGS sequence"/>
</dbReference>
<evidence type="ECO:0000313" key="2">
    <source>
        <dbReference type="EMBL" id="GJT94678.1"/>
    </source>
</evidence>
<keyword evidence="3" id="KW-1185">Reference proteome</keyword>
<protein>
    <submittedName>
        <fullName evidence="2">Uncharacterized protein</fullName>
    </submittedName>
</protein>
<dbReference type="EMBL" id="BQNB010020319">
    <property type="protein sequence ID" value="GJT94678.1"/>
    <property type="molecule type" value="Genomic_DNA"/>
</dbReference>
<reference evidence="2" key="1">
    <citation type="journal article" date="2022" name="Int. J. Mol. Sci.">
        <title>Draft Genome of Tanacetum Coccineum: Genomic Comparison of Closely Related Tanacetum-Family Plants.</title>
        <authorList>
            <person name="Yamashiro T."/>
            <person name="Shiraishi A."/>
            <person name="Nakayama K."/>
            <person name="Satake H."/>
        </authorList>
    </citation>
    <scope>NUCLEOTIDE SEQUENCE</scope>
</reference>
<accession>A0ABQ5I3N8</accession>
<evidence type="ECO:0000256" key="1">
    <source>
        <dbReference type="SAM" id="MobiDB-lite"/>
    </source>
</evidence>